<dbReference type="Proteomes" id="UP000030745">
    <property type="component" value="Unassembled WGS sequence"/>
</dbReference>
<dbReference type="GeneID" id="24127921"/>
<protein>
    <recommendedName>
        <fullName evidence="3">HutD family protein</fullName>
    </recommendedName>
</protein>
<evidence type="ECO:0000313" key="2">
    <source>
        <dbReference type="Proteomes" id="UP000030745"/>
    </source>
</evidence>
<dbReference type="EMBL" id="KK583205">
    <property type="protein sequence ID" value="KDO29574.1"/>
    <property type="molecule type" value="Genomic_DNA"/>
</dbReference>
<keyword evidence="2" id="KW-1185">Reference proteome</keyword>
<gene>
    <name evidence="1" type="ORF">SPRG_05530</name>
</gene>
<dbReference type="PANTHER" id="PTHR37943">
    <property type="entry name" value="PROTEIN VES"/>
    <property type="match status" value="1"/>
</dbReference>
<dbReference type="InterPro" id="IPR010282">
    <property type="entry name" value="Uncharacterised_HutD/Ves"/>
</dbReference>
<sequence>MTEWQTVTFDAVAPTPWKNGGGETRQLVAWPQGADDWALRISIADVTQDGPFSHFDGIRRWFTVLSGDGVRLFEDMDIRVGDKLYEFDGALAPACSLLGGAVRDFNVMFREADGGSMVVTNAKATHSLYAMGARFLGLFSVDGGELTINGLECMRVAPMTLVWAQETSAELVFSSHGPGAAFWLHLE</sequence>
<organism evidence="1 2">
    <name type="scientific">Saprolegnia parasitica (strain CBS 223.65)</name>
    <dbReference type="NCBI Taxonomy" id="695850"/>
    <lineage>
        <taxon>Eukaryota</taxon>
        <taxon>Sar</taxon>
        <taxon>Stramenopiles</taxon>
        <taxon>Oomycota</taxon>
        <taxon>Saprolegniomycetes</taxon>
        <taxon>Saprolegniales</taxon>
        <taxon>Saprolegniaceae</taxon>
        <taxon>Saprolegnia</taxon>
    </lineage>
</organism>
<dbReference type="InterPro" id="IPR011051">
    <property type="entry name" value="RmlC_Cupin_sf"/>
</dbReference>
<dbReference type="AlphaFoldDB" id="A0A067CFP6"/>
<dbReference type="PANTHER" id="PTHR37943:SF1">
    <property type="entry name" value="PROTEIN VES"/>
    <property type="match status" value="1"/>
</dbReference>
<dbReference type="OMA" id="WPQGADD"/>
<dbReference type="KEGG" id="spar:SPRG_05530"/>
<evidence type="ECO:0000313" key="1">
    <source>
        <dbReference type="EMBL" id="KDO29574.1"/>
    </source>
</evidence>
<proteinExistence type="predicted"/>
<dbReference type="CDD" id="cd20293">
    <property type="entry name" value="cupin_HutD_N"/>
    <property type="match status" value="1"/>
</dbReference>
<accession>A0A067CFP6</accession>
<dbReference type="Pfam" id="PF05962">
    <property type="entry name" value="HutD"/>
    <property type="match status" value="1"/>
</dbReference>
<dbReference type="SUPFAM" id="SSF51182">
    <property type="entry name" value="RmlC-like cupins"/>
    <property type="match status" value="1"/>
</dbReference>
<name>A0A067CFP6_SAPPC</name>
<dbReference type="InterPro" id="IPR014710">
    <property type="entry name" value="RmlC-like_jellyroll"/>
</dbReference>
<dbReference type="RefSeq" id="XP_012199638.1">
    <property type="nucleotide sequence ID" value="XM_012344248.1"/>
</dbReference>
<evidence type="ECO:0008006" key="3">
    <source>
        <dbReference type="Google" id="ProtNLM"/>
    </source>
</evidence>
<dbReference type="VEuPathDB" id="FungiDB:SPRG_05530"/>
<reference evidence="1 2" key="1">
    <citation type="journal article" date="2013" name="PLoS Genet.">
        <title>Distinctive expansion of potential virulence genes in the genome of the oomycete fish pathogen Saprolegnia parasitica.</title>
        <authorList>
            <person name="Jiang R.H."/>
            <person name="de Bruijn I."/>
            <person name="Haas B.J."/>
            <person name="Belmonte R."/>
            <person name="Lobach L."/>
            <person name="Christie J."/>
            <person name="van den Ackerveken G."/>
            <person name="Bottin A."/>
            <person name="Bulone V."/>
            <person name="Diaz-Moreno S.M."/>
            <person name="Dumas B."/>
            <person name="Fan L."/>
            <person name="Gaulin E."/>
            <person name="Govers F."/>
            <person name="Grenville-Briggs L.J."/>
            <person name="Horner N.R."/>
            <person name="Levin J.Z."/>
            <person name="Mammella M."/>
            <person name="Meijer H.J."/>
            <person name="Morris P."/>
            <person name="Nusbaum C."/>
            <person name="Oome S."/>
            <person name="Phillips A.J."/>
            <person name="van Rooyen D."/>
            <person name="Rzeszutek E."/>
            <person name="Saraiva M."/>
            <person name="Secombes C.J."/>
            <person name="Seidl M.F."/>
            <person name="Snel B."/>
            <person name="Stassen J.H."/>
            <person name="Sykes S."/>
            <person name="Tripathy S."/>
            <person name="van den Berg H."/>
            <person name="Vega-Arreguin J.C."/>
            <person name="Wawra S."/>
            <person name="Young S.K."/>
            <person name="Zeng Q."/>
            <person name="Dieguez-Uribeondo J."/>
            <person name="Russ C."/>
            <person name="Tyler B.M."/>
            <person name="van West P."/>
        </authorList>
    </citation>
    <scope>NUCLEOTIDE SEQUENCE [LARGE SCALE GENOMIC DNA]</scope>
    <source>
        <strain evidence="1 2">CBS 223.65</strain>
    </source>
</reference>
<dbReference type="OrthoDB" id="2142075at2759"/>
<dbReference type="Gene3D" id="2.60.120.10">
    <property type="entry name" value="Jelly Rolls"/>
    <property type="match status" value="1"/>
</dbReference>